<accession>A0AAD3T9E0</accession>
<reference evidence="1" key="1">
    <citation type="submission" date="2023-05" db="EMBL/GenBank/DDBJ databases">
        <title>Nepenthes gracilis genome sequencing.</title>
        <authorList>
            <person name="Fukushima K."/>
        </authorList>
    </citation>
    <scope>NUCLEOTIDE SEQUENCE</scope>
    <source>
        <strain evidence="1">SING2019-196</strain>
    </source>
</reference>
<dbReference type="PANTHER" id="PTHR35322">
    <property type="entry name" value="PROTEIN CPR-5"/>
    <property type="match status" value="1"/>
</dbReference>
<dbReference type="EMBL" id="BSYO01000029">
    <property type="protein sequence ID" value="GMH25134.1"/>
    <property type="molecule type" value="Genomic_DNA"/>
</dbReference>
<dbReference type="AlphaFoldDB" id="A0AAD3T9E0"/>
<organism evidence="1 2">
    <name type="scientific">Nepenthes gracilis</name>
    <name type="common">Slender pitcher plant</name>
    <dbReference type="NCBI Taxonomy" id="150966"/>
    <lineage>
        <taxon>Eukaryota</taxon>
        <taxon>Viridiplantae</taxon>
        <taxon>Streptophyta</taxon>
        <taxon>Embryophyta</taxon>
        <taxon>Tracheophyta</taxon>
        <taxon>Spermatophyta</taxon>
        <taxon>Magnoliopsida</taxon>
        <taxon>eudicotyledons</taxon>
        <taxon>Gunneridae</taxon>
        <taxon>Pentapetalae</taxon>
        <taxon>Caryophyllales</taxon>
        <taxon>Nepenthaceae</taxon>
        <taxon>Nepenthes</taxon>
    </lineage>
</organism>
<keyword evidence="2" id="KW-1185">Reference proteome</keyword>
<dbReference type="GO" id="GO:0010150">
    <property type="term" value="P:leaf senescence"/>
    <property type="evidence" value="ECO:0007669"/>
    <property type="project" value="InterPro"/>
</dbReference>
<dbReference type="GO" id="GO:0010090">
    <property type="term" value="P:trichome morphogenesis"/>
    <property type="evidence" value="ECO:0007669"/>
    <property type="project" value="InterPro"/>
</dbReference>
<gene>
    <name evidence="1" type="ORF">Nepgr_026977</name>
</gene>
<dbReference type="PANTHER" id="PTHR35322:SF2">
    <property type="entry name" value="PROTEIN CPR-5"/>
    <property type="match status" value="1"/>
</dbReference>
<evidence type="ECO:0000313" key="2">
    <source>
        <dbReference type="Proteomes" id="UP001279734"/>
    </source>
</evidence>
<comment type="caution">
    <text evidence="1">The sequence shown here is derived from an EMBL/GenBank/DDBJ whole genome shotgun (WGS) entry which is preliminary data.</text>
</comment>
<proteinExistence type="predicted"/>
<protein>
    <submittedName>
        <fullName evidence="1">Uncharacterized protein</fullName>
    </submittedName>
</protein>
<dbReference type="Proteomes" id="UP001279734">
    <property type="component" value="Unassembled WGS sequence"/>
</dbReference>
<name>A0AAD3T9E0_NEPGR</name>
<sequence length="138" mass="15361">MILGLSLPRQISQKPTGSSSILQIYSWNQSILSTLENSVAEQARANNLKSFEIGLIMKKLQLKETQLALNSNSNFLERCKLFIGISKASLDTEKFKTRVEDARYVELLRKCVDGLVAGLRVMSASLAYGACLFIQKNC</sequence>
<dbReference type="InterPro" id="IPR044708">
    <property type="entry name" value="CPR5"/>
</dbReference>
<dbReference type="GO" id="GO:0006952">
    <property type="term" value="P:defense response"/>
    <property type="evidence" value="ECO:0007669"/>
    <property type="project" value="InterPro"/>
</dbReference>
<evidence type="ECO:0000313" key="1">
    <source>
        <dbReference type="EMBL" id="GMH25134.1"/>
    </source>
</evidence>